<dbReference type="Proteomes" id="UP001460888">
    <property type="component" value="Unassembled WGS sequence"/>
</dbReference>
<keyword evidence="3" id="KW-1185">Reference proteome</keyword>
<keyword evidence="1" id="KW-0812">Transmembrane</keyword>
<accession>A0ABV2B5H3</accession>
<keyword evidence="1" id="KW-1133">Transmembrane helix</keyword>
<evidence type="ECO:0000313" key="2">
    <source>
        <dbReference type="EMBL" id="MES1930683.1"/>
    </source>
</evidence>
<evidence type="ECO:0000256" key="1">
    <source>
        <dbReference type="SAM" id="Phobius"/>
    </source>
</evidence>
<sequence>MVLFDYAWRTVNAPFEWLLLGAAVAWLVTLGLLLVLFRRIAQKRTAGL</sequence>
<reference evidence="2 3" key="1">
    <citation type="submission" date="2013-03" db="EMBL/GenBank/DDBJ databases">
        <title>Salinisphaera dokdonensis CL-ES53 Genome Sequencing.</title>
        <authorList>
            <person name="Li C."/>
            <person name="Lai Q."/>
            <person name="Shao Z."/>
        </authorList>
    </citation>
    <scope>NUCLEOTIDE SEQUENCE [LARGE SCALE GENOMIC DNA]</scope>
    <source>
        <strain evidence="2 3">CL-ES53</strain>
    </source>
</reference>
<gene>
    <name evidence="2" type="ORF">SADO_15584</name>
</gene>
<evidence type="ECO:0000313" key="3">
    <source>
        <dbReference type="Proteomes" id="UP001460888"/>
    </source>
</evidence>
<proteinExistence type="predicted"/>
<keyword evidence="1" id="KW-0472">Membrane</keyword>
<feature type="transmembrane region" description="Helical" evidence="1">
    <location>
        <begin position="17"/>
        <end position="37"/>
    </location>
</feature>
<name>A0ABV2B5H3_9GAMM</name>
<protein>
    <submittedName>
        <fullName evidence="2">Uncharacterized protein</fullName>
    </submittedName>
</protein>
<comment type="caution">
    <text evidence="2">The sequence shown here is derived from an EMBL/GenBank/DDBJ whole genome shotgun (WGS) entry which is preliminary data.</text>
</comment>
<organism evidence="2 3">
    <name type="scientific">Salinisphaera dokdonensis CL-ES53</name>
    <dbReference type="NCBI Taxonomy" id="1304272"/>
    <lineage>
        <taxon>Bacteria</taxon>
        <taxon>Pseudomonadati</taxon>
        <taxon>Pseudomonadota</taxon>
        <taxon>Gammaproteobacteria</taxon>
        <taxon>Salinisphaerales</taxon>
        <taxon>Salinisphaeraceae</taxon>
        <taxon>Salinisphaera</taxon>
    </lineage>
</organism>
<dbReference type="EMBL" id="APND01000005">
    <property type="protein sequence ID" value="MES1930683.1"/>
    <property type="molecule type" value="Genomic_DNA"/>
</dbReference>